<sequence length="620" mass="68454">MWSDVLRKLGSLVAPPLGAAVRAAGRVWHLSPEGEALFGPAGPAFDRWLADGSAEVVKSGPHRTVYRVTLEGGTVYAKHCRINGPRAWAREVLRPPKARLEFENAARLRALGIGAAVPLAWGTADSVWPGESFFLTRDLAPAIPFTDFMETRFPVLAPADQCRVRRQLSRGLGRFLAHLHNSGVTHPDPHPGNVLIEWEEPNPPTPFLKREGGGRQASFVLSPSPRPGPREAPLTGPGREPGGVGEGSFVFSLLDVHAVRFGPPLSWAESRANLILYNRWFQLRASAADRLRFWREYVRTRTALPVTLADRGNEEATELERATLGSNRRFWLARTARYAGTHRTVRKLRADRVRGLAVRDVSPDFLNALLADPDAAFARPGTKLLKQCVSSTVAELPMPTPDGPRTIILKRVNVRSALDPVKNLFRSSAARRSWLLGHGLCERWLPTPRPLAMFHRTRAGILPADGYLLTEKVPDAIGLPEAVQACTHTPTLRTWSERLARVVRAMHDRGVSHRDLKAPNVMLRGAGVDPATATPVLIDLVGVRAGADAVPFSRRAKELARLNASFLEMRHVTRSERLRFLRAYLAAGAREPDWKRWWKAVSEATAAKVAKNRRAGRAIG</sequence>
<dbReference type="SUPFAM" id="SSF56112">
    <property type="entry name" value="Protein kinase-like (PK-like)"/>
    <property type="match status" value="2"/>
</dbReference>
<organism evidence="2 3">
    <name type="scientific">Frigoriglobus tundricola</name>
    <dbReference type="NCBI Taxonomy" id="2774151"/>
    <lineage>
        <taxon>Bacteria</taxon>
        <taxon>Pseudomonadati</taxon>
        <taxon>Planctomycetota</taxon>
        <taxon>Planctomycetia</taxon>
        <taxon>Gemmatales</taxon>
        <taxon>Gemmataceae</taxon>
        <taxon>Frigoriglobus</taxon>
    </lineage>
</organism>
<evidence type="ECO:0000256" key="1">
    <source>
        <dbReference type="SAM" id="MobiDB-lite"/>
    </source>
</evidence>
<keyword evidence="3" id="KW-1185">Reference proteome</keyword>
<feature type="region of interest" description="Disordered" evidence="1">
    <location>
        <begin position="220"/>
        <end position="241"/>
    </location>
</feature>
<accession>A0A6M5YJD7</accession>
<reference evidence="3" key="1">
    <citation type="submission" date="2020-05" db="EMBL/GenBank/DDBJ databases">
        <title>Frigoriglobus tundricola gen. nov., sp. nov., a psychrotolerant cellulolytic planctomycete of the family Gemmataceae with two divergent copies of 16S rRNA gene.</title>
        <authorList>
            <person name="Kulichevskaya I.S."/>
            <person name="Ivanova A.A."/>
            <person name="Naumoff D.G."/>
            <person name="Beletsky A.V."/>
            <person name="Rijpstra W.I.C."/>
            <person name="Sinninghe Damste J.S."/>
            <person name="Mardanov A.V."/>
            <person name="Ravin N.V."/>
            <person name="Dedysh S.N."/>
        </authorList>
    </citation>
    <scope>NUCLEOTIDE SEQUENCE [LARGE SCALE GENOMIC DNA]</scope>
    <source>
        <strain evidence="3">PL17</strain>
    </source>
</reference>
<evidence type="ECO:0000313" key="2">
    <source>
        <dbReference type="EMBL" id="QJW93386.1"/>
    </source>
</evidence>
<dbReference type="KEGG" id="ftj:FTUN_0892"/>
<dbReference type="Proteomes" id="UP000503447">
    <property type="component" value="Chromosome"/>
</dbReference>
<dbReference type="Gene3D" id="1.10.510.10">
    <property type="entry name" value="Transferase(Phosphotransferase) domain 1"/>
    <property type="match status" value="1"/>
</dbReference>
<dbReference type="AlphaFoldDB" id="A0A6M5YJD7"/>
<proteinExistence type="predicted"/>
<gene>
    <name evidence="2" type="ORF">FTUN_0892</name>
</gene>
<evidence type="ECO:0000313" key="3">
    <source>
        <dbReference type="Proteomes" id="UP000503447"/>
    </source>
</evidence>
<dbReference type="RefSeq" id="WP_171469585.1">
    <property type="nucleotide sequence ID" value="NZ_CP053452.2"/>
</dbReference>
<dbReference type="InterPro" id="IPR011009">
    <property type="entry name" value="Kinase-like_dom_sf"/>
</dbReference>
<protein>
    <submittedName>
        <fullName evidence="2">Uncharacterized protein</fullName>
    </submittedName>
</protein>
<name>A0A6M5YJD7_9BACT</name>
<dbReference type="Pfam" id="PF06293">
    <property type="entry name" value="Kdo"/>
    <property type="match status" value="2"/>
</dbReference>
<dbReference type="EMBL" id="CP053452">
    <property type="protein sequence ID" value="QJW93386.1"/>
    <property type="molecule type" value="Genomic_DNA"/>
</dbReference>